<evidence type="ECO:0000256" key="5">
    <source>
        <dbReference type="ARBA" id="ARBA00023004"/>
    </source>
</evidence>
<proteinExistence type="predicted"/>
<evidence type="ECO:0000259" key="7">
    <source>
        <dbReference type="PROSITE" id="PS51918"/>
    </source>
</evidence>
<dbReference type="Proteomes" id="UP000485484">
    <property type="component" value="Unassembled WGS sequence"/>
</dbReference>
<dbReference type="EMBL" id="MWAK01000064">
    <property type="protein sequence ID" value="OPZ92835.1"/>
    <property type="molecule type" value="Genomic_DNA"/>
</dbReference>
<dbReference type="PROSITE" id="PS51918">
    <property type="entry name" value="RADICAL_SAM"/>
    <property type="match status" value="1"/>
</dbReference>
<dbReference type="Pfam" id="PF04055">
    <property type="entry name" value="Radical_SAM"/>
    <property type="match status" value="1"/>
</dbReference>
<evidence type="ECO:0000313" key="8">
    <source>
        <dbReference type="EMBL" id="OPZ92835.1"/>
    </source>
</evidence>
<dbReference type="SUPFAM" id="SSF102114">
    <property type="entry name" value="Radical SAM enzymes"/>
    <property type="match status" value="1"/>
</dbReference>
<evidence type="ECO:0000256" key="6">
    <source>
        <dbReference type="ARBA" id="ARBA00023014"/>
    </source>
</evidence>
<dbReference type="CDD" id="cd21109">
    <property type="entry name" value="SPASM"/>
    <property type="match status" value="1"/>
</dbReference>
<dbReference type="InterPro" id="IPR050377">
    <property type="entry name" value="Radical_SAM_PqqE_MftC-like"/>
</dbReference>
<dbReference type="PANTHER" id="PTHR11228:SF7">
    <property type="entry name" value="PQQA PEPTIDE CYCLASE"/>
    <property type="match status" value="1"/>
</dbReference>
<sequence length="386" mass="44816">MDIKKKALNCARSFKRFSCRVAGFFRKLGTEKDLRYVLNIYLFDFLWNSTAGRWLVRKSGGRFPRYPVFLEIEVTTRCNLKCLICEHTYWKEPSRDMSLAQFRSIVDQFRPLCWIGLTGIGESFINPAFLRMLEYVKRRKVFVELYDTFYFIDRATAARLIDLKVDKMFVSLDAATRETYERIRCGSDFERVVRNIRTMMELKRERKASRPEISFHFIANRLNYLEIPDYVDLIASLCGNTPVRVQFTRMLHQFQETADLFIEIPPEIIAEAGRRARGTSITLIWNEDVPAVKPPISRCTAWTMPFIFVTGEVISCCASNEANARDFQKAHGFGNIFEKSFREIWDSGKYRDFRKRVLGGRVPAACVDCPIFAVKPARRGGPTAGR</sequence>
<keyword evidence="2" id="KW-0004">4Fe-4S</keyword>
<dbReference type="InterPro" id="IPR058240">
    <property type="entry name" value="rSAM_sf"/>
</dbReference>
<dbReference type="InterPro" id="IPR034391">
    <property type="entry name" value="AdoMet-like_SPASM_containing"/>
</dbReference>
<keyword evidence="4" id="KW-0479">Metal-binding</keyword>
<reference evidence="8" key="1">
    <citation type="submission" date="2017-02" db="EMBL/GenBank/DDBJ databases">
        <title>Delving into the versatile metabolic prowess of the omnipresent phylum Bacteroidetes.</title>
        <authorList>
            <person name="Nobu M.K."/>
            <person name="Mei R."/>
            <person name="Narihiro T."/>
            <person name="Kuroda K."/>
            <person name="Liu W.-T."/>
        </authorList>
    </citation>
    <scope>NUCLEOTIDE SEQUENCE</scope>
    <source>
        <strain evidence="8">ADurb.Bin417</strain>
    </source>
</reference>
<dbReference type="Gene3D" id="3.20.20.70">
    <property type="entry name" value="Aldolase class I"/>
    <property type="match status" value="1"/>
</dbReference>
<keyword evidence="3" id="KW-0949">S-adenosyl-L-methionine</keyword>
<feature type="domain" description="Radical SAM core" evidence="7">
    <location>
        <begin position="62"/>
        <end position="288"/>
    </location>
</feature>
<keyword evidence="5" id="KW-0408">Iron</keyword>
<dbReference type="Pfam" id="PF13186">
    <property type="entry name" value="SPASM"/>
    <property type="match status" value="1"/>
</dbReference>
<dbReference type="SFLD" id="SFLDG01067">
    <property type="entry name" value="SPASM/twitch_domain_containing"/>
    <property type="match status" value="1"/>
</dbReference>
<organism evidence="8">
    <name type="scientific">candidate division TA06 bacterium ADurb.Bin417</name>
    <dbReference type="NCBI Taxonomy" id="1852828"/>
    <lineage>
        <taxon>Bacteria</taxon>
        <taxon>Bacteria division TA06</taxon>
    </lineage>
</organism>
<comment type="cofactor">
    <cofactor evidence="1">
        <name>[4Fe-4S] cluster</name>
        <dbReference type="ChEBI" id="CHEBI:49883"/>
    </cofactor>
</comment>
<dbReference type="CDD" id="cd01335">
    <property type="entry name" value="Radical_SAM"/>
    <property type="match status" value="1"/>
</dbReference>
<dbReference type="GO" id="GO:0051536">
    <property type="term" value="F:iron-sulfur cluster binding"/>
    <property type="evidence" value="ECO:0007669"/>
    <property type="project" value="UniProtKB-KW"/>
</dbReference>
<accession>A0A1V5MI67</accession>
<dbReference type="SFLD" id="SFLDS00029">
    <property type="entry name" value="Radical_SAM"/>
    <property type="match status" value="1"/>
</dbReference>
<dbReference type="SFLD" id="SFLDG01387">
    <property type="entry name" value="BtrN-like_SPASM_domain_contain"/>
    <property type="match status" value="1"/>
</dbReference>
<dbReference type="AlphaFoldDB" id="A0A1V5MI67"/>
<evidence type="ECO:0000256" key="4">
    <source>
        <dbReference type="ARBA" id="ARBA00022723"/>
    </source>
</evidence>
<gene>
    <name evidence="8" type="ORF">BWY73_00610</name>
</gene>
<dbReference type="InterPro" id="IPR023885">
    <property type="entry name" value="4Fe4S-binding_SPASM_dom"/>
</dbReference>
<keyword evidence="6" id="KW-0411">Iron-sulfur</keyword>
<evidence type="ECO:0000256" key="2">
    <source>
        <dbReference type="ARBA" id="ARBA00022485"/>
    </source>
</evidence>
<dbReference type="GO" id="GO:0046872">
    <property type="term" value="F:metal ion binding"/>
    <property type="evidence" value="ECO:0007669"/>
    <property type="project" value="UniProtKB-KW"/>
</dbReference>
<name>A0A1V5MI67_UNCT6</name>
<dbReference type="GO" id="GO:0003824">
    <property type="term" value="F:catalytic activity"/>
    <property type="evidence" value="ECO:0007669"/>
    <property type="project" value="InterPro"/>
</dbReference>
<dbReference type="InterPro" id="IPR007197">
    <property type="entry name" value="rSAM"/>
</dbReference>
<dbReference type="PANTHER" id="PTHR11228">
    <property type="entry name" value="RADICAL SAM DOMAIN PROTEIN"/>
    <property type="match status" value="1"/>
</dbReference>
<comment type="caution">
    <text evidence="8">The sequence shown here is derived from an EMBL/GenBank/DDBJ whole genome shotgun (WGS) entry which is preliminary data.</text>
</comment>
<evidence type="ECO:0000256" key="1">
    <source>
        <dbReference type="ARBA" id="ARBA00001966"/>
    </source>
</evidence>
<protein>
    <submittedName>
        <fullName evidence="8">Pyrroloquinoline quinone biosynthesis protein PqqE</fullName>
    </submittedName>
</protein>
<dbReference type="InterPro" id="IPR013785">
    <property type="entry name" value="Aldolase_TIM"/>
</dbReference>
<evidence type="ECO:0000256" key="3">
    <source>
        <dbReference type="ARBA" id="ARBA00022691"/>
    </source>
</evidence>